<feature type="non-terminal residue" evidence="6">
    <location>
        <position position="125"/>
    </location>
</feature>
<name>A0A7K9BSD3_9PICI</name>
<dbReference type="InterPro" id="IPR051931">
    <property type="entry name" value="PAK3-like"/>
</dbReference>
<evidence type="ECO:0000313" key="7">
    <source>
        <dbReference type="Proteomes" id="UP000574528"/>
    </source>
</evidence>
<dbReference type="Pfam" id="PF00069">
    <property type="entry name" value="Pkinase"/>
    <property type="match status" value="1"/>
</dbReference>
<gene>
    <name evidence="6" type="primary">Pak1_0</name>
    <name evidence="6" type="ORF">PSIHAE_R05040</name>
</gene>
<dbReference type="Gene3D" id="1.10.510.10">
    <property type="entry name" value="Transferase(Phosphotransferase) domain 1"/>
    <property type="match status" value="1"/>
</dbReference>
<evidence type="ECO:0000313" key="6">
    <source>
        <dbReference type="EMBL" id="NXG43017.1"/>
    </source>
</evidence>
<dbReference type="InterPro" id="IPR011009">
    <property type="entry name" value="Kinase-like_dom_sf"/>
</dbReference>
<evidence type="ECO:0000259" key="5">
    <source>
        <dbReference type="PROSITE" id="PS50011"/>
    </source>
</evidence>
<keyword evidence="4" id="KW-0067">ATP-binding</keyword>
<proteinExistence type="inferred from homology"/>
<dbReference type="EC" id="2.7.11.1" evidence="2"/>
<feature type="domain" description="Protein kinase" evidence="5">
    <location>
        <begin position="1"/>
        <end position="125"/>
    </location>
</feature>
<dbReference type="PANTHER" id="PTHR45832">
    <property type="entry name" value="SERINE/THREONINE-PROTEIN KINASE SAMKA-RELATED-RELATED"/>
    <property type="match status" value="1"/>
</dbReference>
<dbReference type="OrthoDB" id="2914378at2759"/>
<dbReference type="EMBL" id="VWZI01004584">
    <property type="protein sequence ID" value="NXG43017.1"/>
    <property type="molecule type" value="Genomic_DNA"/>
</dbReference>
<reference evidence="6 7" key="1">
    <citation type="submission" date="2019-09" db="EMBL/GenBank/DDBJ databases">
        <title>Bird 10,000 Genomes (B10K) Project - Family phase.</title>
        <authorList>
            <person name="Zhang G."/>
        </authorList>
    </citation>
    <scope>NUCLEOTIDE SEQUENCE [LARGE SCALE GENOMIC DNA]</scope>
    <source>
        <strain evidence="6">B10K-DU-001-24</strain>
        <tissue evidence="6">Muscle</tissue>
    </source>
</reference>
<dbReference type="GO" id="GO:0004674">
    <property type="term" value="F:protein serine/threonine kinase activity"/>
    <property type="evidence" value="ECO:0007669"/>
    <property type="project" value="UniProtKB-EC"/>
</dbReference>
<organism evidence="6 7">
    <name type="scientific">Psilopogon haemacephalus</name>
    <name type="common">coppersmith barbet</name>
    <dbReference type="NCBI Taxonomy" id="2585815"/>
    <lineage>
        <taxon>Eukaryota</taxon>
        <taxon>Metazoa</taxon>
        <taxon>Chordata</taxon>
        <taxon>Craniata</taxon>
        <taxon>Vertebrata</taxon>
        <taxon>Euteleostomi</taxon>
        <taxon>Archelosauria</taxon>
        <taxon>Archosauria</taxon>
        <taxon>Dinosauria</taxon>
        <taxon>Saurischia</taxon>
        <taxon>Theropoda</taxon>
        <taxon>Coelurosauria</taxon>
        <taxon>Aves</taxon>
        <taxon>Neognathae</taxon>
        <taxon>Neoaves</taxon>
        <taxon>Telluraves</taxon>
        <taxon>Coraciimorphae</taxon>
        <taxon>Piciformes</taxon>
        <taxon>Megalaimidae</taxon>
        <taxon>Psilopogon</taxon>
    </lineage>
</organism>
<accession>A0A7K9BSD3</accession>
<dbReference type="AlphaFoldDB" id="A0A7K9BSD3"/>
<dbReference type="InterPro" id="IPR000719">
    <property type="entry name" value="Prot_kinase_dom"/>
</dbReference>
<dbReference type="GO" id="GO:0005524">
    <property type="term" value="F:ATP binding"/>
    <property type="evidence" value="ECO:0007669"/>
    <property type="project" value="UniProtKB-KW"/>
</dbReference>
<comment type="similarity">
    <text evidence="1">Belongs to the protein kinase superfamily. STE Ser/Thr protein kinase family. STE20 subfamily.</text>
</comment>
<feature type="non-terminal residue" evidence="6">
    <location>
        <position position="1"/>
    </location>
</feature>
<comment type="caution">
    <text evidence="6">The sequence shown here is derived from an EMBL/GenBank/DDBJ whole genome shotgun (WGS) entry which is preliminary data.</text>
</comment>
<evidence type="ECO:0000256" key="4">
    <source>
        <dbReference type="ARBA" id="ARBA00022840"/>
    </source>
</evidence>
<evidence type="ECO:0000256" key="1">
    <source>
        <dbReference type="ARBA" id="ARBA00008874"/>
    </source>
</evidence>
<dbReference type="Proteomes" id="UP000574528">
    <property type="component" value="Unassembled WGS sequence"/>
</dbReference>
<sequence>SYVVGNELWLVLEYLAGGSLGDVPSAMYMDEEQIAAVCRESLQGLDFHHFKGMIRRNIKSCSILLGMDGSVKLDRYWFRQQNRRTCCGTPHWMAPEVVKADPYGPKVDIWSIGITTIEMAEGEPP</sequence>
<keyword evidence="7" id="KW-1185">Reference proteome</keyword>
<dbReference type="SMART" id="SM00220">
    <property type="entry name" value="S_TKc"/>
    <property type="match status" value="1"/>
</dbReference>
<evidence type="ECO:0000256" key="3">
    <source>
        <dbReference type="ARBA" id="ARBA00022741"/>
    </source>
</evidence>
<dbReference type="PANTHER" id="PTHR45832:SF22">
    <property type="entry name" value="SERINE_THREONINE-PROTEIN KINASE SAMKA-RELATED"/>
    <property type="match status" value="1"/>
</dbReference>
<keyword evidence="6" id="KW-0418">Kinase</keyword>
<keyword evidence="3" id="KW-0547">Nucleotide-binding</keyword>
<protein>
    <recommendedName>
        <fullName evidence="2">non-specific serine/threonine protein kinase</fullName>
        <ecNumber evidence="2">2.7.11.1</ecNumber>
    </recommendedName>
</protein>
<dbReference type="PROSITE" id="PS50011">
    <property type="entry name" value="PROTEIN_KINASE_DOM"/>
    <property type="match status" value="1"/>
</dbReference>
<evidence type="ECO:0000256" key="2">
    <source>
        <dbReference type="ARBA" id="ARBA00012513"/>
    </source>
</evidence>
<keyword evidence="6" id="KW-0808">Transferase</keyword>
<dbReference type="SUPFAM" id="SSF56112">
    <property type="entry name" value="Protein kinase-like (PK-like)"/>
    <property type="match status" value="1"/>
</dbReference>